<evidence type="ECO:0000259" key="11">
    <source>
        <dbReference type="PROSITE" id="PS50103"/>
    </source>
</evidence>
<dbReference type="GO" id="GO:0004540">
    <property type="term" value="F:RNA nuclease activity"/>
    <property type="evidence" value="ECO:0007669"/>
    <property type="project" value="InterPro"/>
</dbReference>
<keyword evidence="4 9" id="KW-0863">Zinc-finger</keyword>
<dbReference type="Pfam" id="PF13086">
    <property type="entry name" value="AAA_11"/>
    <property type="match status" value="3"/>
</dbReference>
<comment type="similarity">
    <text evidence="1">Belongs to the DNA2/NAM7 helicase family.</text>
</comment>
<dbReference type="InterPro" id="IPR041677">
    <property type="entry name" value="DNA2/NAM7_AAA_11"/>
</dbReference>
<evidence type="ECO:0000256" key="1">
    <source>
        <dbReference type="ARBA" id="ARBA00007913"/>
    </source>
</evidence>
<dbReference type="GO" id="GO:0005524">
    <property type="term" value="F:ATP binding"/>
    <property type="evidence" value="ECO:0007669"/>
    <property type="project" value="UniProtKB-KW"/>
</dbReference>
<evidence type="ECO:0000313" key="12">
    <source>
        <dbReference type="EMBL" id="RMX39981.1"/>
    </source>
</evidence>
<dbReference type="Gene3D" id="4.10.1000.10">
    <property type="entry name" value="Zinc finger, CCCH-type"/>
    <property type="match status" value="1"/>
</dbReference>
<dbReference type="SMART" id="SM00955">
    <property type="entry name" value="RNB"/>
    <property type="match status" value="1"/>
</dbReference>
<gene>
    <name evidence="12" type="ORF">pdam_00023615</name>
</gene>
<feature type="region of interest" description="Disordered" evidence="10">
    <location>
        <begin position="1548"/>
        <end position="1575"/>
    </location>
</feature>
<evidence type="ECO:0000256" key="9">
    <source>
        <dbReference type="PROSITE-ProRule" id="PRU00723"/>
    </source>
</evidence>
<dbReference type="Proteomes" id="UP000275408">
    <property type="component" value="Unassembled WGS sequence"/>
</dbReference>
<dbReference type="FunFam" id="3.40.50.300:FF:000419">
    <property type="entry name" value="Probable helicase with zinc finger domain"/>
    <property type="match status" value="1"/>
</dbReference>
<dbReference type="InterPro" id="IPR047187">
    <property type="entry name" value="SF1_C_Upf1"/>
</dbReference>
<evidence type="ECO:0000256" key="7">
    <source>
        <dbReference type="ARBA" id="ARBA00022833"/>
    </source>
</evidence>
<accession>A0A3M6TF63</accession>
<dbReference type="STRING" id="46731.A0A3M6TF63"/>
<dbReference type="InterPro" id="IPR000571">
    <property type="entry name" value="Znf_CCCH"/>
</dbReference>
<reference evidence="12 13" key="1">
    <citation type="journal article" date="2018" name="Sci. Rep.">
        <title>Comparative analysis of the Pocillopora damicornis genome highlights role of immune system in coral evolution.</title>
        <authorList>
            <person name="Cunning R."/>
            <person name="Bay R.A."/>
            <person name="Gillette P."/>
            <person name="Baker A.C."/>
            <person name="Traylor-Knowles N."/>
        </authorList>
    </citation>
    <scope>NUCLEOTIDE SEQUENCE [LARGE SCALE GENOMIC DNA]</scope>
    <source>
        <strain evidence="12">RSMAS</strain>
        <tissue evidence="12">Whole animal</tissue>
    </source>
</reference>
<dbReference type="InterPro" id="IPR036855">
    <property type="entry name" value="Znf_CCCH_sf"/>
</dbReference>
<evidence type="ECO:0000256" key="4">
    <source>
        <dbReference type="ARBA" id="ARBA00022771"/>
    </source>
</evidence>
<dbReference type="PROSITE" id="PS01175">
    <property type="entry name" value="RIBONUCLEASE_II"/>
    <property type="match status" value="1"/>
</dbReference>
<comment type="caution">
    <text evidence="12">The sequence shown here is derived from an EMBL/GenBank/DDBJ whole genome shotgun (WGS) entry which is preliminary data.</text>
</comment>
<dbReference type="InterPro" id="IPR041679">
    <property type="entry name" value="DNA2/NAM7-like_C"/>
</dbReference>
<feature type="compositionally biased region" description="Basic and acidic residues" evidence="10">
    <location>
        <begin position="1625"/>
        <end position="1638"/>
    </location>
</feature>
<keyword evidence="7 9" id="KW-0862">Zinc</keyword>
<dbReference type="InterPro" id="IPR028061">
    <property type="entry name" value="Fis1_TPR_C"/>
</dbReference>
<feature type="region of interest" description="Disordered" evidence="10">
    <location>
        <begin position="143"/>
        <end position="175"/>
    </location>
</feature>
<keyword evidence="3" id="KW-0547">Nucleotide-binding</keyword>
<dbReference type="InterPro" id="IPR012340">
    <property type="entry name" value="NA-bd_OB-fold"/>
</dbReference>
<sequence>MPRGKKRKNKGRERYKYAIRKGRIKEQTFEWNETSADSLQQPRDVVPVQAEISFKLAQDLKNDLMSSGIDFFEKGSFGEAVEYFIEVVRLFCVFNREVHFYLARCQFRLGENFKAKENCQKVLQHHPDDHEARNLMDSIDAIIPTQKKDQKSTKKRKSTPVMNRKQKMCEEHRRIKEIEEIGTEIKQKIEIDKESEEQKQDGKKNSFDGEKSLPSYDVKSAMEASSFKRMSSDKQPHLQAAIASGARPKQRKASEGSGKTKVTNAEGDEGRKKRQKATDKHQESSKGQRTSSAAEAIRDCKHRNLGIYQGQKKKEEWQVNESQRKAAKARQTFKKDCSNQGFAAATICTLPTRANSETSVETKPSKSQWERLEEISSLQIHSTLNFGKASQKESLTATTVNREKGAQTIASDTSCKNGSVQQSTKILPEGVSRICAHFLQDNRRGQAFQLPKPCLRCSKDSSKHLYGVWRSSKKEWQVMRPYPKEVSAKTPFRPCSYFIEGLKCRNDPCTFAHGQKELKFWTMERKSDQVSFRKTSMDQKIQSKDYRANLANPRERLEESSIIPNHPRPPPTGVYYGEFQLCKWWNSGQRCRYGRFCTYAHGEEELKSWMEYKNEEQENESDEEQTLDKTDREEAIPRSEMVYSLPGVTVSCNKSPVVKIIPRDDDHRDNCRYEWIFTVTFEISQVGKLRQIDLLHRYHDCYRLTGVKGFLNNKLIFQELSKQLRYYTLPWHSDDRKGRMEVVITVSFNTTKLNQTFTQCLRFDFGKKPYLLQGLNVDIANNDALRGVSEIRQQLQLDPIVWKEGSIDIVPWPEITDTGHHDVLLLDKYRLPERIENVISLQIVERKLSMENYKRVMHQLLFTEELFRKKAISRYCLDDVLLQCKSSVSDGRSGFAYAPKGELFGILSFQERGLHCLEGAARRLLTRNVQYSLLKPARGDSKKVYQVKVENVEFQLGCITLHLSPTFCAELFVKNDACVSVDAQLQLNRKPLCEWHDTIDKLGPVHLNLLFPGNNTAQVSREDICPKNWLSLDSKINDSQKEVINRLLSPQNTSSPLVVFGPFGTGKTFTLNQAIRQLVRSQSNHILLCTHTNSAADIHVELLHDYLTKQKGLKASRPLRIYHTERRLSVDSEIAKNYGLIENGAYVLPTREQVMKHRVVITTLAVSRNLLELHLNHGFFTHILIDEAAQAIEPEALIPLALAGPNTKVVFTGDHMQMSPEVYSPYARDWGLQKSLPERLFDLLYCDKPGRNSEIMFLTENYRCHSEILQFSSYNFYGEGLKASSEQPSHPRLQPLLFYSVCGMEEARENSYINETEVKEVVKRVKELANDWPVEWKVKDLSRIGVISAYNSQVRAIRTFLRKESKELGNVTVESIYNVQGKEFRALFISTVRTSLTFPKLDTPEDNSQQLYWEFFSDPKLLNTAVTRAMSLVAIVGDPISLCSVGECRGNWRDYIRRCDQLGSLFGTTYREIRKVVDAPFPNIPLNPEAADFVPSTNKEEKSPPAESEKYPEELQDKSATENSLENGMTVSGIERCHTRKLFTLGEVTSNEEERQQITNPSFTDGVQGDSFPKQDKLMLNPEVKRTSELESDEGSTDQSTLDVLENAMTVPGTERCNTQKVFTPEEVKSDEGEERHQVTNPSFEDGVQGDPFLKQDKLMLNPEVKRTSELESDEGSIDQSTLAVFEEFRRESFEDETVFSRYFDRIIQALVQKCKETEERELKKSLQNEEFPTLQDAATLRPKRSQVRYHPAKRSSQVNSSFASLSSEDFQIYIDAKGRQKARLVNPGFRQKESERLKRLTKPVKQDDFLDTEILLNLVGGQPLTYLATTLRLDSEAVHNAYAVVSDTKTPDIKIKGRVKRVFDMDYVVVRVEDNQSDDELPCRRGKIEGVLHHIISPHERQFVCKVDYENPDLMHPINKSIPRIVILSTEGVRGVPLYKEMREGNEKKVQVDEMDPKEFLSGKYLFLVQYLQWRQDCTSPLGILIRKIPQQHTVEASMEILFAEHGIRKSFDGTCKGEVQSRFPSSWSIPDQERKRRSNKVIDGAFTIDPENSKDLDDALSLDSSSDSLYRVGIHIADVSYFVEAGSHLDKEAFFRCVSYYPGHDYQSVPMLPRELSENHCSLLPGKDRLCLSVFVDMSGEGEVVGEPQIERTVVRSSCQLTYSDAQKIIDGQQSELPKIPQKVESDIRTLNVLAQSRRKLRLREASFDHWSNSNETEDFEAHELVEEMMILVNEKIGEFLSSRDPQVAPLRIQLPPKDHKLKEWVKQNGQFIKYSLFLRGIYADQALEQMSKDVQTRDVAEFKVTESVWSDLCSAAESGDGAQLKKLICDERNYTQLAVVKSQFQRIQQKAQYVCERDQPEENIIHFSLSKHRYTHFTSPIRRYIDIQVHRLVLNLIPGEHGAERPSQDHIAKVCRRSSFAQVNSRKFDRACRKVHLAAKLKETSQEVTAIIALIEDKRMRFEITDQEYNHLPKKETEVKFSSLNPFEFSIERDGSEIVLTWKLRLYIAQKESETGNIENLDDERKKVLRLLSSGNSGTRGVLHLPVKNWQKLLEAARGNDYLTAKMMIEEIKAKHQRALGHQHNLPKTEKFDPKMEHFYEKQVSLRRFDVVQVQLSAHMTNGMLDPKVQLFKINPYVHICIEHRTYPIMCFATTKRYRASQRHYSSLDKYIAVWEPVLAMEAARVAVDEANEFTIHDLDVIWREEVSEIPQGSFSLKNNFCATRQIEFYPGDFVCIRVCEDTYIKETHSIFNDRNKYQELKINSAFEEQPRWTTADTTPSLRGNSRVALSGIWVGHCVIRRVLISDGPTRTVEMDLHQSASDFPRELLDSNHPSTLTVIHRSLPHRRMFAALEELRNASKLAQDICLGKERINGRFESPLPPDFSIVTEHPKSEFHPLNAFQEAAVKEAIVEPFTLIQGPPGKTVTGVHIAFWFAKQNKQGCLGSHDATDPYTPDEPRAPPQVIYCGPSNRSVDVVAEYMLRIPGLKIIRVYGDLREQAEFPIPNRRKYLKQSTDDGTEIPERLKKVSLHHIIRKHPCPDADELRKYERKFEDDRKEKQRTSDQEVETYCKLIGKAETWALQSSGAQIILCTCSVAGSHRIVTACDNVQQCIIDECGMCMELESLVPITFSRANQVVLIGDHKQLQPVVKDQQAMTLGLNISMFERLSDRAQMLKLQYRMVVEHFII</sequence>
<dbReference type="PANTHER" id="PTHR43788">
    <property type="entry name" value="DNA2/NAM7 HELICASE FAMILY MEMBER"/>
    <property type="match status" value="1"/>
</dbReference>
<dbReference type="GO" id="GO:0008270">
    <property type="term" value="F:zinc ion binding"/>
    <property type="evidence" value="ECO:0007669"/>
    <property type="project" value="UniProtKB-KW"/>
</dbReference>
<evidence type="ECO:0000256" key="5">
    <source>
        <dbReference type="ARBA" id="ARBA00022801"/>
    </source>
</evidence>
<evidence type="ECO:0000256" key="10">
    <source>
        <dbReference type="SAM" id="MobiDB-lite"/>
    </source>
</evidence>
<feature type="region of interest" description="Disordered" evidence="10">
    <location>
        <begin position="1625"/>
        <end position="1651"/>
    </location>
</feature>
<feature type="region of interest" description="Disordered" evidence="10">
    <location>
        <begin position="189"/>
        <end position="297"/>
    </location>
</feature>
<dbReference type="PROSITE" id="PS50103">
    <property type="entry name" value="ZF_C3H1"/>
    <property type="match status" value="2"/>
</dbReference>
<feature type="zinc finger region" description="C3H1-type" evidence="9">
    <location>
        <begin position="581"/>
        <end position="604"/>
    </location>
</feature>
<dbReference type="Pfam" id="PF13087">
    <property type="entry name" value="AAA_12"/>
    <property type="match status" value="1"/>
</dbReference>
<feature type="compositionally biased region" description="Basic and acidic residues" evidence="10">
    <location>
        <begin position="189"/>
        <end position="211"/>
    </location>
</feature>
<evidence type="ECO:0000256" key="6">
    <source>
        <dbReference type="ARBA" id="ARBA00022806"/>
    </source>
</evidence>
<dbReference type="OrthoDB" id="2285229at2759"/>
<dbReference type="InterPro" id="IPR022966">
    <property type="entry name" value="RNase_II/R_CS"/>
</dbReference>
<dbReference type="EMBL" id="RCHS01003699">
    <property type="protein sequence ID" value="RMX39981.1"/>
    <property type="molecule type" value="Genomic_DNA"/>
</dbReference>
<dbReference type="InterPro" id="IPR001900">
    <property type="entry name" value="RNase_II/R"/>
</dbReference>
<dbReference type="SUPFAM" id="SSF90229">
    <property type="entry name" value="CCCH zinc finger"/>
    <property type="match status" value="1"/>
</dbReference>
<dbReference type="CDD" id="cd18808">
    <property type="entry name" value="SF1_C_Upf1"/>
    <property type="match status" value="1"/>
</dbReference>
<dbReference type="GO" id="GO:0016787">
    <property type="term" value="F:hydrolase activity"/>
    <property type="evidence" value="ECO:0007669"/>
    <property type="project" value="UniProtKB-KW"/>
</dbReference>
<evidence type="ECO:0000256" key="2">
    <source>
        <dbReference type="ARBA" id="ARBA00022723"/>
    </source>
</evidence>
<feature type="compositionally biased region" description="Basic and acidic residues" evidence="10">
    <location>
        <begin position="1498"/>
        <end position="1520"/>
    </location>
</feature>
<feature type="compositionally biased region" description="Basic and acidic residues" evidence="10">
    <location>
        <begin position="268"/>
        <end position="286"/>
    </location>
</feature>
<dbReference type="InterPro" id="IPR027417">
    <property type="entry name" value="P-loop_NTPase"/>
</dbReference>
<dbReference type="Pfam" id="PF00773">
    <property type="entry name" value="RNB"/>
    <property type="match status" value="1"/>
</dbReference>
<dbReference type="Gene3D" id="1.25.40.10">
    <property type="entry name" value="Tetratricopeptide repeat domain"/>
    <property type="match status" value="1"/>
</dbReference>
<keyword evidence="8" id="KW-0067">ATP-binding</keyword>
<dbReference type="SMART" id="SM00356">
    <property type="entry name" value="ZnF_C3H1"/>
    <property type="match status" value="2"/>
</dbReference>
<dbReference type="SUPFAM" id="SSF52540">
    <property type="entry name" value="P-loop containing nucleoside triphosphate hydrolases"/>
    <property type="match status" value="2"/>
</dbReference>
<feature type="region of interest" description="Disordered" evidence="10">
    <location>
        <begin position="1487"/>
        <end position="1528"/>
    </location>
</feature>
<proteinExistence type="inferred from homology"/>
<keyword evidence="5" id="KW-0378">Hydrolase</keyword>
<dbReference type="GO" id="GO:0043139">
    <property type="term" value="F:5'-3' DNA helicase activity"/>
    <property type="evidence" value="ECO:0007669"/>
    <property type="project" value="TreeGrafter"/>
</dbReference>
<dbReference type="PANTHER" id="PTHR43788:SF16">
    <property type="entry name" value="HELICASE WITH ZINC FINGER 2"/>
    <property type="match status" value="1"/>
</dbReference>
<dbReference type="InterPro" id="IPR011990">
    <property type="entry name" value="TPR-like_helical_dom_sf"/>
</dbReference>
<evidence type="ECO:0000313" key="13">
    <source>
        <dbReference type="Proteomes" id="UP000275408"/>
    </source>
</evidence>
<feature type="domain" description="C3H1-type" evidence="11">
    <location>
        <begin position="489"/>
        <end position="516"/>
    </location>
</feature>
<dbReference type="Pfam" id="PF14853">
    <property type="entry name" value="Fis1_TPR_C"/>
    <property type="match status" value="1"/>
</dbReference>
<feature type="domain" description="C3H1-type" evidence="11">
    <location>
        <begin position="581"/>
        <end position="604"/>
    </location>
</feature>
<organism evidence="12 13">
    <name type="scientific">Pocillopora damicornis</name>
    <name type="common">Cauliflower coral</name>
    <name type="synonym">Millepora damicornis</name>
    <dbReference type="NCBI Taxonomy" id="46731"/>
    <lineage>
        <taxon>Eukaryota</taxon>
        <taxon>Metazoa</taxon>
        <taxon>Cnidaria</taxon>
        <taxon>Anthozoa</taxon>
        <taxon>Hexacorallia</taxon>
        <taxon>Scleractinia</taxon>
        <taxon>Astrocoeniina</taxon>
        <taxon>Pocilloporidae</taxon>
        <taxon>Pocillopora</taxon>
    </lineage>
</organism>
<feature type="zinc finger region" description="C3H1-type" evidence="9">
    <location>
        <begin position="489"/>
        <end position="516"/>
    </location>
</feature>
<dbReference type="SUPFAM" id="SSF48452">
    <property type="entry name" value="TPR-like"/>
    <property type="match status" value="1"/>
</dbReference>
<evidence type="ECO:0000256" key="8">
    <source>
        <dbReference type="ARBA" id="ARBA00022840"/>
    </source>
</evidence>
<keyword evidence="6" id="KW-0347">Helicase</keyword>
<evidence type="ECO:0000256" key="3">
    <source>
        <dbReference type="ARBA" id="ARBA00022741"/>
    </source>
</evidence>
<dbReference type="Gene3D" id="3.40.50.300">
    <property type="entry name" value="P-loop containing nucleotide triphosphate hydrolases"/>
    <property type="match status" value="3"/>
</dbReference>
<dbReference type="SUPFAM" id="SSF50249">
    <property type="entry name" value="Nucleic acid-binding proteins"/>
    <property type="match status" value="1"/>
</dbReference>
<dbReference type="GO" id="GO:0003723">
    <property type="term" value="F:RNA binding"/>
    <property type="evidence" value="ECO:0007669"/>
    <property type="project" value="InterPro"/>
</dbReference>
<name>A0A3M6TF63_POCDA</name>
<dbReference type="InterPro" id="IPR050534">
    <property type="entry name" value="Coronavir_polyprotein_1ab"/>
</dbReference>
<feature type="region of interest" description="Disordered" evidence="10">
    <location>
        <begin position="613"/>
        <end position="633"/>
    </location>
</feature>
<keyword evidence="2 9" id="KW-0479">Metal-binding</keyword>
<protein>
    <recommendedName>
        <fullName evidence="11">C3H1-type domain-containing protein</fullName>
    </recommendedName>
</protein>
<keyword evidence="13" id="KW-1185">Reference proteome</keyword>